<sequence>MKVLTTEVGCAWTRQLLEEGVYGNIVLRMHQDFQKHPLVLLVVKSDKALLKRRSGNERIAWSCLFFMIPWRQSYIVSATCIMFLERLCFHKLVSLRVVCMNFKAKGSLKKMHTVLKHLYVEALGSQEVPLVHHQSELKEEEVTHCVCNGEKASYQKALPKWREEERHSQATSKLLVEEVEVSPQCIGKNDKLLVQQVRNPSGIGDQARCMILLWSQWDEPNLALSCGDVRYTRRLIVMRYCHCIIPKDYRKCSMGHYAMKDCLVRTLYGDSNTLVPGIRKRAAHKTKTITKVCTCYLDKQSLGDGCDTYRDYLREHQVESQAVSVPKMSRYKGMCTSGGGVPLLGASLNSSGSSLSFSKEAVMSVERGRFQTCFSKMAVKSVERGRLQTGSMKRTLYGDPNTLVPGIRKRAAHKTKAITKVYEDWWSKGHEIAYTLHKLSSSPILGVKLEGEC</sequence>
<accession>A0ABQ7DYJ9</accession>
<dbReference type="Proteomes" id="UP000266723">
    <property type="component" value="Unassembled WGS sequence"/>
</dbReference>
<name>A0ABQ7DYJ9_BRACR</name>
<reference evidence="1 2" key="1">
    <citation type="journal article" date="2020" name="BMC Genomics">
        <title>Intraspecific diversification of the crop wild relative Brassica cretica Lam. using demographic model selection.</title>
        <authorList>
            <person name="Kioukis A."/>
            <person name="Michalopoulou V.A."/>
            <person name="Briers L."/>
            <person name="Pirintsos S."/>
            <person name="Studholme D.J."/>
            <person name="Pavlidis P."/>
            <person name="Sarris P.F."/>
        </authorList>
    </citation>
    <scope>NUCLEOTIDE SEQUENCE [LARGE SCALE GENOMIC DNA]</scope>
    <source>
        <strain evidence="2">cv. PFS-1207/04</strain>
    </source>
</reference>
<evidence type="ECO:0000313" key="2">
    <source>
        <dbReference type="Proteomes" id="UP000266723"/>
    </source>
</evidence>
<gene>
    <name evidence="1" type="ORF">DY000_02031377</name>
</gene>
<organism evidence="1 2">
    <name type="scientific">Brassica cretica</name>
    <name type="common">Mustard</name>
    <dbReference type="NCBI Taxonomy" id="69181"/>
    <lineage>
        <taxon>Eukaryota</taxon>
        <taxon>Viridiplantae</taxon>
        <taxon>Streptophyta</taxon>
        <taxon>Embryophyta</taxon>
        <taxon>Tracheophyta</taxon>
        <taxon>Spermatophyta</taxon>
        <taxon>Magnoliopsida</taxon>
        <taxon>eudicotyledons</taxon>
        <taxon>Gunneridae</taxon>
        <taxon>Pentapetalae</taxon>
        <taxon>rosids</taxon>
        <taxon>malvids</taxon>
        <taxon>Brassicales</taxon>
        <taxon>Brassicaceae</taxon>
        <taxon>Brassiceae</taxon>
        <taxon>Brassica</taxon>
    </lineage>
</organism>
<dbReference type="EMBL" id="QGKV02000649">
    <property type="protein sequence ID" value="KAF3583158.1"/>
    <property type="molecule type" value="Genomic_DNA"/>
</dbReference>
<protein>
    <submittedName>
        <fullName evidence="1">Uncharacterized protein</fullName>
    </submittedName>
</protein>
<keyword evidence="2" id="KW-1185">Reference proteome</keyword>
<evidence type="ECO:0000313" key="1">
    <source>
        <dbReference type="EMBL" id="KAF3583158.1"/>
    </source>
</evidence>
<comment type="caution">
    <text evidence="1">The sequence shown here is derived from an EMBL/GenBank/DDBJ whole genome shotgun (WGS) entry which is preliminary data.</text>
</comment>
<proteinExistence type="predicted"/>